<proteinExistence type="predicted"/>
<reference evidence="1" key="1">
    <citation type="submission" date="2018-05" db="EMBL/GenBank/DDBJ databases">
        <authorList>
            <person name="Lanie J.A."/>
            <person name="Ng W.-L."/>
            <person name="Kazmierczak K.M."/>
            <person name="Andrzejewski T.M."/>
            <person name="Davidsen T.M."/>
            <person name="Wayne K.J."/>
            <person name="Tettelin H."/>
            <person name="Glass J.I."/>
            <person name="Rusch D."/>
            <person name="Podicherti R."/>
            <person name="Tsui H.-C.T."/>
            <person name="Winkler M.E."/>
        </authorList>
    </citation>
    <scope>NUCLEOTIDE SEQUENCE</scope>
</reference>
<sequence>MGIKIAPTADIEGMKLYALEYETWDGKTVVFEEYATSLVGLLSMFKKGFKDKSVFKQNKIQGVTVNEKGKRVDVGMTWRG</sequence>
<evidence type="ECO:0000313" key="1">
    <source>
        <dbReference type="EMBL" id="SVD28416.1"/>
    </source>
</evidence>
<organism evidence="1">
    <name type="scientific">marine metagenome</name>
    <dbReference type="NCBI Taxonomy" id="408172"/>
    <lineage>
        <taxon>unclassified sequences</taxon>
        <taxon>metagenomes</taxon>
        <taxon>ecological metagenomes</taxon>
    </lineage>
</organism>
<dbReference type="AlphaFoldDB" id="A0A382U273"/>
<accession>A0A382U273</accession>
<gene>
    <name evidence="1" type="ORF">METZ01_LOCUS381270</name>
</gene>
<name>A0A382U273_9ZZZZ</name>
<protein>
    <submittedName>
        <fullName evidence="1">Uncharacterized protein</fullName>
    </submittedName>
</protein>
<dbReference type="EMBL" id="UINC01140961">
    <property type="protein sequence ID" value="SVD28416.1"/>
    <property type="molecule type" value="Genomic_DNA"/>
</dbReference>